<dbReference type="OrthoDB" id="1641940at2"/>
<organism evidence="11 12">
    <name type="scientific">Romboutsia weinsteinii</name>
    <dbReference type="NCBI Taxonomy" id="2020949"/>
    <lineage>
        <taxon>Bacteria</taxon>
        <taxon>Bacillati</taxon>
        <taxon>Bacillota</taxon>
        <taxon>Clostridia</taxon>
        <taxon>Peptostreptococcales</taxon>
        <taxon>Peptostreptococcaceae</taxon>
        <taxon>Romboutsia</taxon>
    </lineage>
</organism>
<feature type="transmembrane region" description="Helical" evidence="9">
    <location>
        <begin position="351"/>
        <end position="379"/>
    </location>
</feature>
<gene>
    <name evidence="11" type="ORF">CHL78_009990</name>
</gene>
<evidence type="ECO:0000256" key="7">
    <source>
        <dbReference type="ARBA" id="ARBA00023136"/>
    </source>
</evidence>
<reference evidence="11 12" key="1">
    <citation type="journal article" date="2017" name="Genome Announc.">
        <title>Draft Genome Sequence of Romboutsia weinsteinii sp. nov. Strain CCRI-19649(T) Isolated from Surface Water.</title>
        <authorList>
            <person name="Maheux A.F."/>
            <person name="Boudreau D.K."/>
            <person name="Berube E."/>
            <person name="Boissinot M."/>
            <person name="Cantin P."/>
            <person name="Raymond F."/>
            <person name="Corbeil J."/>
            <person name="Omar R.F."/>
            <person name="Bergeron M.G."/>
        </authorList>
    </citation>
    <scope>NUCLEOTIDE SEQUENCE [LARGE SCALE GENOMIC DNA]</scope>
    <source>
        <strain evidence="11 12">CCRI-19649</strain>
    </source>
</reference>
<keyword evidence="6 9" id="KW-1133">Transmembrane helix</keyword>
<sequence length="438" mass="47733">MNQSPLLEKLDRTLSPIGAKVGNQRHLKAVSEGMMMTLPLIVIGSIFLILANPPINVDLVDPATANIFVKFLLNWKEFAVNNYSMLTTPFDMTMGIVGMMSAFTISYFLAGEYKMKAPICGLISTAVFLMVSAPVSEGAMPTSFLGADGLFVAIIIALSTVEITRFVENKGWQFKFPDSVPPAVTAFVNSLVPLLLNIIVIYGINILIVSNMGVNLPQAIMKILTPALSVVDNVWGYILIITLSNILWILGVNGTSIIFPIVFSLGIANTGINADLVAAGQDPNVYMNLQMFRFAILGGAGNTLGLILLMMRSKSSHLKTLGRLGIVPAMCGINEPIIFGTPIVFNPILAIPFIVTPIITVLLGYFAQVLGFITPGYMVDPSFIPFFAQAYFSSMDFKNVIFVFLLVVMSVATYYPFFKVYEKNMLLQENGMSEDNIA</sequence>
<feature type="transmembrane region" description="Helical" evidence="9">
    <location>
        <begin position="92"/>
        <end position="110"/>
    </location>
</feature>
<comment type="subcellular location">
    <subcellularLocation>
        <location evidence="1">Cell membrane</location>
        <topology evidence="1">Multi-pass membrane protein</topology>
    </subcellularLocation>
</comment>
<dbReference type="GO" id="GO:0008982">
    <property type="term" value="F:protein-N(PI)-phosphohistidine-sugar phosphotransferase activity"/>
    <property type="evidence" value="ECO:0007669"/>
    <property type="project" value="UniProtKB-UniRule"/>
</dbReference>
<evidence type="ECO:0000259" key="10">
    <source>
        <dbReference type="PROSITE" id="PS51105"/>
    </source>
</evidence>
<keyword evidence="2 8" id="KW-0813">Transport</keyword>
<dbReference type="PANTHER" id="PTHR33989">
    <property type="match status" value="1"/>
</dbReference>
<feature type="transmembrane region" description="Helical" evidence="9">
    <location>
        <begin position="142"/>
        <end position="163"/>
    </location>
</feature>
<evidence type="ECO:0000256" key="9">
    <source>
        <dbReference type="SAM" id="Phobius"/>
    </source>
</evidence>
<dbReference type="InterPro" id="IPR051088">
    <property type="entry name" value="PTS_Sugar-EIIC/EIIB"/>
</dbReference>
<dbReference type="GO" id="GO:0005886">
    <property type="term" value="C:plasma membrane"/>
    <property type="evidence" value="ECO:0007669"/>
    <property type="project" value="UniProtKB-SubCell"/>
</dbReference>
<feature type="transmembrane region" description="Helical" evidence="9">
    <location>
        <begin position="184"/>
        <end position="208"/>
    </location>
</feature>
<keyword evidence="7 8" id="KW-0472">Membrane</keyword>
<feature type="domain" description="PTS EIIC type-3" evidence="10">
    <location>
        <begin position="10"/>
        <end position="417"/>
    </location>
</feature>
<dbReference type="PROSITE" id="PS51105">
    <property type="entry name" value="PTS_EIIC_TYPE_3"/>
    <property type="match status" value="1"/>
</dbReference>
<dbReference type="NCBIfam" id="TIGR00410">
    <property type="entry name" value="lacE"/>
    <property type="match status" value="1"/>
</dbReference>
<evidence type="ECO:0000256" key="1">
    <source>
        <dbReference type="ARBA" id="ARBA00004651"/>
    </source>
</evidence>
<comment type="function">
    <text evidence="8">The phosphoenolpyruvate-dependent sugar phosphotransferase system (PTS), a major carbohydrate active -transport system, catalyzes the phosphorylation of incoming sugar substrates concomitant with their translocation across the cell membrane.</text>
</comment>
<evidence type="ECO:0000256" key="4">
    <source>
        <dbReference type="ARBA" id="ARBA00022597"/>
    </source>
</evidence>
<feature type="transmembrane region" description="Helical" evidence="9">
    <location>
        <begin position="257"/>
        <end position="279"/>
    </location>
</feature>
<protein>
    <recommendedName>
        <fullName evidence="8">Permease IIC component</fullName>
    </recommendedName>
</protein>
<evidence type="ECO:0000313" key="11">
    <source>
        <dbReference type="EMBL" id="RDY27307.1"/>
    </source>
</evidence>
<dbReference type="GO" id="GO:0009401">
    <property type="term" value="P:phosphoenolpyruvate-dependent sugar phosphotransferase system"/>
    <property type="evidence" value="ECO:0007669"/>
    <property type="project" value="InterPro"/>
</dbReference>
<dbReference type="InterPro" id="IPR003352">
    <property type="entry name" value="PTS_EIIC"/>
</dbReference>
<evidence type="ECO:0000313" key="12">
    <source>
        <dbReference type="Proteomes" id="UP000215694"/>
    </source>
</evidence>
<dbReference type="Proteomes" id="UP000215694">
    <property type="component" value="Unassembled WGS sequence"/>
</dbReference>
<keyword evidence="4 8" id="KW-0762">Sugar transport</keyword>
<dbReference type="PIRSF" id="PIRSF006351">
    <property type="entry name" value="PTS_EIIC-Cellobiose"/>
    <property type="match status" value="1"/>
</dbReference>
<dbReference type="InterPro" id="IPR004501">
    <property type="entry name" value="PTS_EIIC_3"/>
</dbReference>
<feature type="transmembrane region" description="Helical" evidence="9">
    <location>
        <begin position="400"/>
        <end position="418"/>
    </location>
</feature>
<evidence type="ECO:0000256" key="5">
    <source>
        <dbReference type="ARBA" id="ARBA00022692"/>
    </source>
</evidence>
<evidence type="ECO:0000256" key="6">
    <source>
        <dbReference type="ARBA" id="ARBA00022989"/>
    </source>
</evidence>
<dbReference type="RefSeq" id="WP_094368350.1">
    <property type="nucleotide sequence ID" value="NZ_NOJY02000014.1"/>
</dbReference>
<evidence type="ECO:0000256" key="8">
    <source>
        <dbReference type="PIRNR" id="PIRNR006351"/>
    </source>
</evidence>
<keyword evidence="3 8" id="KW-1003">Cell membrane</keyword>
<dbReference type="EMBL" id="NOJY02000014">
    <property type="protein sequence ID" value="RDY27307.1"/>
    <property type="molecule type" value="Genomic_DNA"/>
</dbReference>
<dbReference type="PANTHER" id="PTHR33989:SF4">
    <property type="entry name" value="PTS SYSTEM N,N'-DIACETYLCHITOBIOSE-SPECIFIC EIIC COMPONENT"/>
    <property type="match status" value="1"/>
</dbReference>
<proteinExistence type="predicted"/>
<evidence type="ECO:0000256" key="2">
    <source>
        <dbReference type="ARBA" id="ARBA00022448"/>
    </source>
</evidence>
<keyword evidence="5 9" id="KW-0812">Transmembrane</keyword>
<feature type="transmembrane region" description="Helical" evidence="9">
    <location>
        <begin position="33"/>
        <end position="51"/>
    </location>
</feature>
<dbReference type="Pfam" id="PF02378">
    <property type="entry name" value="PTS_EIIC"/>
    <property type="match status" value="1"/>
</dbReference>
<keyword evidence="12" id="KW-1185">Reference proteome</keyword>
<dbReference type="AlphaFoldDB" id="A0A371J3Q9"/>
<feature type="transmembrane region" description="Helical" evidence="9">
    <location>
        <begin position="321"/>
        <end position="345"/>
    </location>
</feature>
<feature type="transmembrane region" description="Helical" evidence="9">
    <location>
        <begin position="291"/>
        <end position="309"/>
    </location>
</feature>
<feature type="transmembrane region" description="Helical" evidence="9">
    <location>
        <begin position="117"/>
        <end position="136"/>
    </location>
</feature>
<name>A0A371J3Q9_9FIRM</name>
<dbReference type="InterPro" id="IPR004796">
    <property type="entry name" value="PTS_IIC_cello"/>
</dbReference>
<evidence type="ECO:0000256" key="3">
    <source>
        <dbReference type="ARBA" id="ARBA00022475"/>
    </source>
</evidence>
<comment type="caution">
    <text evidence="11">The sequence shown here is derived from an EMBL/GenBank/DDBJ whole genome shotgun (WGS) entry which is preliminary data.</text>
</comment>
<accession>A0A371J3Q9</accession>